<sequence>MKSLQRLTLLTTLLTLICSFIFCNSVYAFDNPNLLPNYSTPVLDLAKSFNPNQIERLESSINEYEANTGWKIRVLTQFENTPGKAIKEYWDLDERTLLLVADPRGGNLLNFNVGDAYFTLMPRTFWVELQTRFGNQFYVRDNGEDLAIIGAVKSVEFCLDKGGCQKVPGLPKEQWLWTLAASILGGFIAGIAGSPRNEDQLIAWKWLLLVSPIWIIPFGVIGIAQVVTRTSEFLPLLRNILAFMTSAIAAYIFAKSTLSKSETGVKKNKSNE</sequence>
<evidence type="ECO:0000313" key="4">
    <source>
        <dbReference type="EMBL" id="ABX08726.1"/>
    </source>
</evidence>
<feature type="transmembrane region" description="Helical" evidence="1">
    <location>
        <begin position="233"/>
        <end position="254"/>
    </location>
</feature>
<dbReference type="AlphaFoldDB" id="A9BA64"/>
<keyword evidence="5" id="KW-1185">Reference proteome</keyword>
<dbReference type="PANTHER" id="PTHR35514:SF1">
    <property type="entry name" value="THYLAKOID LUMENAL 15.0 KDA PROTEIN 2, CHLOROPLASTIC"/>
    <property type="match status" value="1"/>
</dbReference>
<dbReference type="PANTHER" id="PTHR35514">
    <property type="entry name" value="THYLAKOID LUMENAL 15.0 KDA PROTEIN 2, CHLOROPLASTIC"/>
    <property type="match status" value="1"/>
</dbReference>
<dbReference type="EMBL" id="CP000878">
    <property type="protein sequence ID" value="ABX08726.1"/>
    <property type="molecule type" value="Genomic_DNA"/>
</dbReference>
<dbReference type="Proteomes" id="UP000000788">
    <property type="component" value="Chromosome"/>
</dbReference>
<dbReference type="OrthoDB" id="447331at2"/>
<keyword evidence="1" id="KW-0472">Membrane</keyword>
<keyword evidence="1" id="KW-0812">Transmembrane</keyword>
<protein>
    <recommendedName>
        <fullName evidence="3">TPM domain-containing protein</fullName>
    </recommendedName>
</protein>
<feature type="transmembrane region" description="Helical" evidence="1">
    <location>
        <begin position="206"/>
        <end position="227"/>
    </location>
</feature>
<keyword evidence="1" id="KW-1133">Transmembrane helix</keyword>
<evidence type="ECO:0000256" key="1">
    <source>
        <dbReference type="SAM" id="Phobius"/>
    </source>
</evidence>
<feature type="domain" description="TPM" evidence="3">
    <location>
        <begin position="42"/>
        <end position="130"/>
    </location>
</feature>
<accession>A9BA64</accession>
<dbReference type="RefSeq" id="WP_012195348.1">
    <property type="nucleotide sequence ID" value="NC_009976.1"/>
</dbReference>
<evidence type="ECO:0000256" key="2">
    <source>
        <dbReference type="SAM" id="SignalP"/>
    </source>
</evidence>
<dbReference type="KEGG" id="pmj:P9211_07951"/>
<organism evidence="4 5">
    <name type="scientific">Prochlorococcus marinus (strain MIT 9211)</name>
    <dbReference type="NCBI Taxonomy" id="93059"/>
    <lineage>
        <taxon>Bacteria</taxon>
        <taxon>Bacillati</taxon>
        <taxon>Cyanobacteriota</taxon>
        <taxon>Cyanophyceae</taxon>
        <taxon>Synechococcales</taxon>
        <taxon>Prochlorococcaceae</taxon>
        <taxon>Prochlorococcus</taxon>
    </lineage>
</organism>
<gene>
    <name evidence="4" type="ordered locus">P9211_07951</name>
</gene>
<feature type="transmembrane region" description="Helical" evidence="1">
    <location>
        <begin position="175"/>
        <end position="194"/>
    </location>
</feature>
<evidence type="ECO:0000259" key="3">
    <source>
        <dbReference type="Pfam" id="PF04536"/>
    </source>
</evidence>
<keyword evidence="2" id="KW-0732">Signal</keyword>
<feature type="signal peptide" evidence="2">
    <location>
        <begin position="1"/>
        <end position="28"/>
    </location>
</feature>
<dbReference type="HOGENOM" id="CLU_078529_0_0_3"/>
<evidence type="ECO:0000313" key="5">
    <source>
        <dbReference type="Proteomes" id="UP000000788"/>
    </source>
</evidence>
<dbReference type="eggNOG" id="COG1512">
    <property type="taxonomic scope" value="Bacteria"/>
</dbReference>
<proteinExistence type="predicted"/>
<name>A9BA64_PROM4</name>
<feature type="chain" id="PRO_5002735553" description="TPM domain-containing protein" evidence="2">
    <location>
        <begin position="29"/>
        <end position="272"/>
    </location>
</feature>
<dbReference type="Pfam" id="PF04536">
    <property type="entry name" value="TPM_phosphatase"/>
    <property type="match status" value="1"/>
</dbReference>
<reference evidence="4 5" key="1">
    <citation type="journal article" date="2007" name="PLoS Genet.">
        <title>Patterns and implications of gene gain and loss in the evolution of Prochlorococcus.</title>
        <authorList>
            <person name="Kettler G.C."/>
            <person name="Martiny A.C."/>
            <person name="Huang K."/>
            <person name="Zucker J."/>
            <person name="Coleman M.L."/>
            <person name="Rodrigue S."/>
            <person name="Chen F."/>
            <person name="Lapidus A."/>
            <person name="Ferriera S."/>
            <person name="Johnson J."/>
            <person name="Steglich C."/>
            <person name="Church G.M."/>
            <person name="Richardson P."/>
            <person name="Chisholm S.W."/>
        </authorList>
    </citation>
    <scope>NUCLEOTIDE SEQUENCE [LARGE SCALE GENOMIC DNA]</scope>
    <source>
        <strain evidence="5">MIT 9211</strain>
    </source>
</reference>
<dbReference type="InterPro" id="IPR007621">
    <property type="entry name" value="TPM_dom"/>
</dbReference>
<dbReference type="STRING" id="93059.P9211_07951"/>